<accession>A0A0C3EE69</accession>
<reference evidence="9" key="2">
    <citation type="submission" date="2015-01" db="EMBL/GenBank/DDBJ databases">
        <title>Evolutionary Origins and Diversification of the Mycorrhizal Mutualists.</title>
        <authorList>
            <consortium name="DOE Joint Genome Institute"/>
            <consortium name="Mycorrhizal Genomics Consortium"/>
            <person name="Kohler A."/>
            <person name="Kuo A."/>
            <person name="Nagy L.G."/>
            <person name="Floudas D."/>
            <person name="Copeland A."/>
            <person name="Barry K.W."/>
            <person name="Cichocki N."/>
            <person name="Veneault-Fourrey C."/>
            <person name="LaButti K."/>
            <person name="Lindquist E.A."/>
            <person name="Lipzen A."/>
            <person name="Lundell T."/>
            <person name="Morin E."/>
            <person name="Murat C."/>
            <person name="Riley R."/>
            <person name="Ohm R."/>
            <person name="Sun H."/>
            <person name="Tunlid A."/>
            <person name="Henrissat B."/>
            <person name="Grigoriev I.V."/>
            <person name="Hibbett D.S."/>
            <person name="Martin F."/>
        </authorList>
    </citation>
    <scope>NUCLEOTIDE SEQUENCE [LARGE SCALE GENOMIC DNA]</scope>
    <source>
        <strain evidence="9">Foug A</strain>
    </source>
</reference>
<dbReference type="GO" id="GO:0061685">
    <property type="term" value="F:diphthine methylesterase activity"/>
    <property type="evidence" value="ECO:0007669"/>
    <property type="project" value="UniProtKB-EC"/>
</dbReference>
<dbReference type="EC" id="3.1.1.97" evidence="6"/>
<evidence type="ECO:0000256" key="4">
    <source>
        <dbReference type="ARBA" id="ARBA00022801"/>
    </source>
</evidence>
<dbReference type="PANTHER" id="PTHR46042">
    <property type="entry name" value="DIPHTHINE METHYLTRANSFERASE"/>
    <property type="match status" value="1"/>
</dbReference>
<evidence type="ECO:0000256" key="2">
    <source>
        <dbReference type="ARBA" id="ARBA00022574"/>
    </source>
</evidence>
<dbReference type="InterPro" id="IPR036322">
    <property type="entry name" value="WD40_repeat_dom_sf"/>
</dbReference>
<dbReference type="FunCoup" id="A0A0C3EE69">
    <property type="interactions" value="944"/>
</dbReference>
<keyword evidence="3" id="KW-0677">Repeat</keyword>
<keyword evidence="4" id="KW-0378">Hydrolase</keyword>
<organism evidence="8 9">
    <name type="scientific">Scleroderma citrinum Foug A</name>
    <dbReference type="NCBI Taxonomy" id="1036808"/>
    <lineage>
        <taxon>Eukaryota</taxon>
        <taxon>Fungi</taxon>
        <taxon>Dikarya</taxon>
        <taxon>Basidiomycota</taxon>
        <taxon>Agaricomycotina</taxon>
        <taxon>Agaricomycetes</taxon>
        <taxon>Agaricomycetidae</taxon>
        <taxon>Boletales</taxon>
        <taxon>Sclerodermatineae</taxon>
        <taxon>Sclerodermataceae</taxon>
        <taxon>Scleroderma</taxon>
    </lineage>
</organism>
<evidence type="ECO:0000256" key="7">
    <source>
        <dbReference type="ARBA" id="ARBA00047551"/>
    </source>
</evidence>
<reference evidence="8 9" key="1">
    <citation type="submission" date="2014-04" db="EMBL/GenBank/DDBJ databases">
        <authorList>
            <consortium name="DOE Joint Genome Institute"/>
            <person name="Kuo A."/>
            <person name="Kohler A."/>
            <person name="Nagy L.G."/>
            <person name="Floudas D."/>
            <person name="Copeland A."/>
            <person name="Barry K.W."/>
            <person name="Cichocki N."/>
            <person name="Veneault-Fourrey C."/>
            <person name="LaButti K."/>
            <person name="Lindquist E.A."/>
            <person name="Lipzen A."/>
            <person name="Lundell T."/>
            <person name="Morin E."/>
            <person name="Murat C."/>
            <person name="Sun H."/>
            <person name="Tunlid A."/>
            <person name="Henrissat B."/>
            <person name="Grigoriev I.V."/>
            <person name="Hibbett D.S."/>
            <person name="Martin F."/>
            <person name="Nordberg H.P."/>
            <person name="Cantor M.N."/>
            <person name="Hua S.X."/>
        </authorList>
    </citation>
    <scope>NUCLEOTIDE SEQUENCE [LARGE SCALE GENOMIC DNA]</scope>
    <source>
        <strain evidence="8 9">Foug A</strain>
    </source>
</reference>
<proteinExistence type="inferred from homology"/>
<dbReference type="STRING" id="1036808.A0A0C3EE69"/>
<comment type="catalytic activity">
    <reaction evidence="7">
        <text>diphthine methyl ester-[translation elongation factor 2] + H2O = diphthine-[translation elongation factor 2] + methanol + H(+)</text>
        <dbReference type="Rhea" id="RHEA:42656"/>
        <dbReference type="Rhea" id="RHEA-COMP:10172"/>
        <dbReference type="Rhea" id="RHEA-COMP:10173"/>
        <dbReference type="ChEBI" id="CHEBI:15377"/>
        <dbReference type="ChEBI" id="CHEBI:15378"/>
        <dbReference type="ChEBI" id="CHEBI:17790"/>
        <dbReference type="ChEBI" id="CHEBI:79005"/>
        <dbReference type="ChEBI" id="CHEBI:82696"/>
        <dbReference type="EC" id="3.1.1.97"/>
    </reaction>
</comment>
<evidence type="ECO:0000256" key="5">
    <source>
        <dbReference type="ARBA" id="ARBA00038092"/>
    </source>
</evidence>
<dbReference type="InParanoid" id="A0A0C3EE69"/>
<dbReference type="OrthoDB" id="1930760at2759"/>
<dbReference type="PANTHER" id="PTHR46042:SF1">
    <property type="entry name" value="DIPHTHINE METHYLTRANSFERASE"/>
    <property type="match status" value="1"/>
</dbReference>
<dbReference type="InterPro" id="IPR052415">
    <property type="entry name" value="Diphthine_MTase"/>
</dbReference>
<dbReference type="InterPro" id="IPR015943">
    <property type="entry name" value="WD40/YVTN_repeat-like_dom_sf"/>
</dbReference>
<sequence length="356" mass="40135">MSVSEPCDTVWPADSVEFCPHEESRNVFVCGTYKLEEDPSAISDGNKQRRKGTCQVFEVTSMETKSLSLLQEVSLPAVLDQKWCHRSRSRTPILGIADSEGNITIHEWRSHNRSLHCLQKISLASDDTLCLSLDWSNRRHPTDHFGSLVVSISDGSLALLTPSSDGFLISSRWHAHDYEPWVSAWNYWESSVVYSGGDDLSLKGWDVRQPLTSPIFVNKRFDGGVTSIQSHPHVEHLIAVGSYDGTVRVFDTRKLPLPLTTMDVGGGAWRVKWHPSPDRKNDLLVACMHSGFKIIDIGQTAHLMQNDLPHGVRKQFDRHESLAYGADWSFHQETRGEETLIASCSFYDHTLYLWTG</sequence>
<protein>
    <recommendedName>
        <fullName evidence="6">methylated diphthine methylhydrolase</fullName>
        <ecNumber evidence="6">3.1.1.97</ecNumber>
    </recommendedName>
</protein>
<keyword evidence="9" id="KW-1185">Reference proteome</keyword>
<comment type="pathway">
    <text evidence="1">Protein modification; peptidyl-diphthamide biosynthesis.</text>
</comment>
<dbReference type="SUPFAM" id="SSF50978">
    <property type="entry name" value="WD40 repeat-like"/>
    <property type="match status" value="1"/>
</dbReference>
<evidence type="ECO:0000313" key="9">
    <source>
        <dbReference type="Proteomes" id="UP000053989"/>
    </source>
</evidence>
<keyword evidence="2" id="KW-0853">WD repeat</keyword>
<evidence type="ECO:0000256" key="1">
    <source>
        <dbReference type="ARBA" id="ARBA00005156"/>
    </source>
</evidence>
<evidence type="ECO:0000256" key="6">
    <source>
        <dbReference type="ARBA" id="ARBA00039131"/>
    </source>
</evidence>
<dbReference type="HOGENOM" id="CLU_036100_2_0_1"/>
<evidence type="ECO:0000256" key="3">
    <source>
        <dbReference type="ARBA" id="ARBA00022737"/>
    </source>
</evidence>
<dbReference type="EMBL" id="KN822018">
    <property type="protein sequence ID" value="KIM66201.1"/>
    <property type="molecule type" value="Genomic_DNA"/>
</dbReference>
<evidence type="ECO:0000313" key="8">
    <source>
        <dbReference type="EMBL" id="KIM66201.1"/>
    </source>
</evidence>
<gene>
    <name evidence="8" type="ORF">SCLCIDRAFT_1211428</name>
</gene>
<dbReference type="AlphaFoldDB" id="A0A0C3EE69"/>
<name>A0A0C3EE69_9AGAM</name>
<dbReference type="GO" id="GO:0017183">
    <property type="term" value="P:protein histidyl modification to diphthamide"/>
    <property type="evidence" value="ECO:0007669"/>
    <property type="project" value="TreeGrafter"/>
</dbReference>
<dbReference type="GO" id="GO:0005737">
    <property type="term" value="C:cytoplasm"/>
    <property type="evidence" value="ECO:0007669"/>
    <property type="project" value="TreeGrafter"/>
</dbReference>
<dbReference type="SMART" id="SM00320">
    <property type="entry name" value="WD40"/>
    <property type="match status" value="3"/>
</dbReference>
<comment type="similarity">
    <text evidence="5">Belongs to the DPH7 family.</text>
</comment>
<dbReference type="Proteomes" id="UP000053989">
    <property type="component" value="Unassembled WGS sequence"/>
</dbReference>
<dbReference type="Gene3D" id="2.130.10.10">
    <property type="entry name" value="YVTN repeat-like/Quinoprotein amine dehydrogenase"/>
    <property type="match status" value="1"/>
</dbReference>
<dbReference type="InterPro" id="IPR001680">
    <property type="entry name" value="WD40_rpt"/>
</dbReference>